<keyword evidence="14" id="KW-1185">Reference proteome</keyword>
<keyword evidence="4" id="KW-0050">Antiport</keyword>
<evidence type="ECO:0000256" key="3">
    <source>
        <dbReference type="ARBA" id="ARBA00022448"/>
    </source>
</evidence>
<feature type="transmembrane region" description="Helical" evidence="11">
    <location>
        <begin position="213"/>
        <end position="235"/>
    </location>
</feature>
<proteinExistence type="inferred from homology"/>
<dbReference type="EMBL" id="BOMN01000012">
    <property type="protein sequence ID" value="GIE17802.1"/>
    <property type="molecule type" value="Genomic_DNA"/>
</dbReference>
<evidence type="ECO:0000256" key="6">
    <source>
        <dbReference type="ARBA" id="ARBA00022989"/>
    </source>
</evidence>
<evidence type="ECO:0000259" key="12">
    <source>
        <dbReference type="Pfam" id="PF00999"/>
    </source>
</evidence>
<keyword evidence="7" id="KW-0915">Sodium</keyword>
<name>A0ABQ3ZGY1_9ACTN</name>
<dbReference type="PANTHER" id="PTHR43562">
    <property type="entry name" value="NAPA-TYPE SODIUM/HYDROGEN ANTIPORTER"/>
    <property type="match status" value="1"/>
</dbReference>
<feature type="transmembrane region" description="Helical" evidence="11">
    <location>
        <begin position="274"/>
        <end position="291"/>
    </location>
</feature>
<keyword evidence="5 11" id="KW-0812">Transmembrane</keyword>
<dbReference type="InterPro" id="IPR006153">
    <property type="entry name" value="Cation/H_exchanger_TM"/>
</dbReference>
<dbReference type="RefSeq" id="WP_203835082.1">
    <property type="nucleotide sequence ID" value="NZ_BAAATV010000001.1"/>
</dbReference>
<evidence type="ECO:0000256" key="9">
    <source>
        <dbReference type="ARBA" id="ARBA00023136"/>
    </source>
</evidence>
<evidence type="ECO:0000256" key="11">
    <source>
        <dbReference type="SAM" id="Phobius"/>
    </source>
</evidence>
<feature type="transmembrane region" description="Helical" evidence="11">
    <location>
        <begin position="362"/>
        <end position="385"/>
    </location>
</feature>
<evidence type="ECO:0000256" key="5">
    <source>
        <dbReference type="ARBA" id="ARBA00022692"/>
    </source>
</evidence>
<evidence type="ECO:0000256" key="10">
    <source>
        <dbReference type="ARBA" id="ARBA00023201"/>
    </source>
</evidence>
<protein>
    <recommendedName>
        <fullName evidence="12">Cation/H+ exchanger transmembrane domain-containing protein</fullName>
    </recommendedName>
</protein>
<dbReference type="PANTHER" id="PTHR43562:SF3">
    <property type="entry name" value="SODIUM ION_PROTON EXCHANGER (EUROFUNG)"/>
    <property type="match status" value="1"/>
</dbReference>
<feature type="transmembrane region" description="Helical" evidence="11">
    <location>
        <begin position="83"/>
        <end position="100"/>
    </location>
</feature>
<dbReference type="Gene3D" id="1.20.1530.20">
    <property type="match status" value="1"/>
</dbReference>
<keyword evidence="8" id="KW-0406">Ion transport</keyword>
<feature type="domain" description="Cation/H+ exchanger transmembrane" evidence="12">
    <location>
        <begin position="28"/>
        <end position="415"/>
    </location>
</feature>
<keyword evidence="10" id="KW-0739">Sodium transport</keyword>
<feature type="transmembrane region" description="Helical" evidence="11">
    <location>
        <begin position="247"/>
        <end position="268"/>
    </location>
</feature>
<feature type="transmembrane region" description="Helical" evidence="11">
    <location>
        <begin position="112"/>
        <end position="134"/>
    </location>
</feature>
<feature type="transmembrane region" description="Helical" evidence="11">
    <location>
        <begin position="328"/>
        <end position="350"/>
    </location>
</feature>
<dbReference type="Proteomes" id="UP000603200">
    <property type="component" value="Unassembled WGS sequence"/>
</dbReference>
<feature type="transmembrane region" description="Helical" evidence="11">
    <location>
        <begin position="146"/>
        <end position="169"/>
    </location>
</feature>
<evidence type="ECO:0000256" key="8">
    <source>
        <dbReference type="ARBA" id="ARBA00023065"/>
    </source>
</evidence>
<evidence type="ECO:0000313" key="13">
    <source>
        <dbReference type="EMBL" id="GIE17802.1"/>
    </source>
</evidence>
<dbReference type="Pfam" id="PF00999">
    <property type="entry name" value="Na_H_Exchanger"/>
    <property type="match status" value="1"/>
</dbReference>
<evidence type="ECO:0000256" key="4">
    <source>
        <dbReference type="ARBA" id="ARBA00022449"/>
    </source>
</evidence>
<comment type="subcellular location">
    <subcellularLocation>
        <location evidence="1">Membrane</location>
        <topology evidence="1">Multi-pass membrane protein</topology>
    </subcellularLocation>
</comment>
<keyword evidence="3" id="KW-0813">Transport</keyword>
<feature type="transmembrane region" description="Helical" evidence="11">
    <location>
        <begin position="181"/>
        <end position="201"/>
    </location>
</feature>
<keyword evidence="9 11" id="KW-0472">Membrane</keyword>
<feature type="transmembrane region" description="Helical" evidence="11">
    <location>
        <begin position="391"/>
        <end position="411"/>
    </location>
</feature>
<organism evidence="13 14">
    <name type="scientific">Winogradskya humida</name>
    <dbReference type="NCBI Taxonomy" id="113566"/>
    <lineage>
        <taxon>Bacteria</taxon>
        <taxon>Bacillati</taxon>
        <taxon>Actinomycetota</taxon>
        <taxon>Actinomycetes</taxon>
        <taxon>Micromonosporales</taxon>
        <taxon>Micromonosporaceae</taxon>
        <taxon>Winogradskya</taxon>
    </lineage>
</organism>
<evidence type="ECO:0000256" key="7">
    <source>
        <dbReference type="ARBA" id="ARBA00023053"/>
    </source>
</evidence>
<evidence type="ECO:0000256" key="2">
    <source>
        <dbReference type="ARBA" id="ARBA00005551"/>
    </source>
</evidence>
<dbReference type="InterPro" id="IPR038770">
    <property type="entry name" value="Na+/solute_symporter_sf"/>
</dbReference>
<sequence>MNLSASYTPLAAHQLLLFLLQVGLLLGIALVLGRLALRLGMPALVGELTAGVLLGPSLLGNLAPSVSHLLMLQDSEQRHLVDAVGQIGVLLLVGVTGSQLDLSLLRRRPGTALWVSGSGLLVPLAGGLALGALLPGSALADPGQRPVFMLFLGVAMAVSAIPVIAKTLLEMRLLHRDIGQLIIGAAVLDDIVGWLLLSVASAMATTGWHGPDLALSVGLLVALIGLSLTVGRALLRPALRYLDRRDEPGLDTAFCVVVVVLLAALTHALKMEPVVGAFLGGMLLGSTGMLNHRRLVPLRTVVLAVLAPLFFATVGLQMNLTLLAKPSVLLVALVVLAVAIGGKFIGAYAGARIARLSHWEGLAVGAGLNARGVIEIIVATVGLRLGVLTPAMFTVIVLVALVTSLMAPVLLRRTVRHIPITTEDRVREQTLAV</sequence>
<keyword evidence="6 11" id="KW-1133">Transmembrane helix</keyword>
<feature type="transmembrane region" description="Helical" evidence="11">
    <location>
        <begin position="44"/>
        <end position="63"/>
    </location>
</feature>
<gene>
    <name evidence="13" type="ORF">Ahu01nite_009040</name>
</gene>
<reference evidence="13 14" key="1">
    <citation type="submission" date="2021-01" db="EMBL/GenBank/DDBJ databases">
        <title>Whole genome shotgun sequence of Actinoplanes humidus NBRC 14915.</title>
        <authorList>
            <person name="Komaki H."/>
            <person name="Tamura T."/>
        </authorList>
    </citation>
    <scope>NUCLEOTIDE SEQUENCE [LARGE SCALE GENOMIC DNA]</scope>
    <source>
        <strain evidence="13 14">NBRC 14915</strain>
    </source>
</reference>
<accession>A0ABQ3ZGY1</accession>
<evidence type="ECO:0000256" key="1">
    <source>
        <dbReference type="ARBA" id="ARBA00004141"/>
    </source>
</evidence>
<feature type="transmembrane region" description="Helical" evidence="11">
    <location>
        <begin position="298"/>
        <end position="316"/>
    </location>
</feature>
<feature type="transmembrane region" description="Helical" evidence="11">
    <location>
        <begin position="12"/>
        <end position="32"/>
    </location>
</feature>
<evidence type="ECO:0000313" key="14">
    <source>
        <dbReference type="Proteomes" id="UP000603200"/>
    </source>
</evidence>
<comment type="similarity">
    <text evidence="2">Belongs to the monovalent cation:proton antiporter 2 (CPA2) transporter (TC 2.A.37) family.</text>
</comment>
<comment type="caution">
    <text evidence="13">The sequence shown here is derived from an EMBL/GenBank/DDBJ whole genome shotgun (WGS) entry which is preliminary data.</text>
</comment>